<sequence>MLRPQRGFIARWTRSFSFYLFSILLSLLHLRINFSQKGKCSDFSAVHFSFWRFRFRLRGNFLFRMSCKFKSFIRRRVNIVRILRSLEFREVADGAEAFSIDFIGHDLARAREFVEQRGYFDAVGGEDTHLQRERFPLEDAFIVSLYP</sequence>
<reference evidence="2" key="1">
    <citation type="submission" date="2017-11" db="EMBL/GenBank/DDBJ databases">
        <title>The complete genome sequence of Sphingopyxis pomeranensis sp. nov. strain WS5A3p.</title>
        <authorList>
            <person name="Kaminski M.A."/>
        </authorList>
    </citation>
    <scope>NUCLEOTIDE SEQUENCE [LARGE SCALE GENOMIC DNA]</scope>
    <source>
        <strain evidence="2">WS5A3p</strain>
    </source>
</reference>
<organism evidence="1 2">
    <name type="scientific">Sphingopyxis lindanitolerans</name>
    <dbReference type="NCBI Taxonomy" id="2054227"/>
    <lineage>
        <taxon>Bacteria</taxon>
        <taxon>Pseudomonadati</taxon>
        <taxon>Pseudomonadota</taxon>
        <taxon>Alphaproteobacteria</taxon>
        <taxon>Sphingomonadales</taxon>
        <taxon>Sphingomonadaceae</taxon>
        <taxon>Sphingopyxis</taxon>
    </lineage>
</organism>
<name>A0A2S8BAQ7_9SPHN</name>
<dbReference type="Proteomes" id="UP000238954">
    <property type="component" value="Chromosome"/>
</dbReference>
<proteinExistence type="predicted"/>
<dbReference type="AlphaFoldDB" id="A0A2S8BAQ7"/>
<accession>A0A2S8BAQ7</accession>
<evidence type="ECO:0000313" key="1">
    <source>
        <dbReference type="EMBL" id="PQM29416.1"/>
    </source>
</evidence>
<evidence type="ECO:0000313" key="2">
    <source>
        <dbReference type="Proteomes" id="UP000238954"/>
    </source>
</evidence>
<keyword evidence="2" id="KW-1185">Reference proteome</keyword>
<gene>
    <name evidence="1" type="ORF">CVO77_00310</name>
</gene>
<protein>
    <submittedName>
        <fullName evidence="1">Uncharacterized protein</fullName>
    </submittedName>
</protein>
<comment type="caution">
    <text evidence="1">The sequence shown here is derived from an EMBL/GenBank/DDBJ whole genome shotgun (WGS) entry which is preliminary data.</text>
</comment>
<dbReference type="EMBL" id="PHFW01000001">
    <property type="protein sequence ID" value="PQM29416.1"/>
    <property type="molecule type" value="Genomic_DNA"/>
</dbReference>